<dbReference type="Pfam" id="PF03311">
    <property type="entry name" value="Cornichon"/>
    <property type="match status" value="1"/>
</dbReference>
<dbReference type="PANTHER" id="PTHR12290">
    <property type="entry name" value="CORNICHON-RELATED"/>
    <property type="match status" value="1"/>
</dbReference>
<dbReference type="GO" id="GO:0016020">
    <property type="term" value="C:membrane"/>
    <property type="evidence" value="ECO:0007669"/>
    <property type="project" value="UniProtKB-SubCell"/>
</dbReference>
<keyword evidence="5 6" id="KW-0472">Membrane</keyword>
<keyword evidence="4 6" id="KW-1133">Transmembrane helix</keyword>
<evidence type="ECO:0000256" key="6">
    <source>
        <dbReference type="SAM" id="Phobius"/>
    </source>
</evidence>
<dbReference type="InterPro" id="IPR003377">
    <property type="entry name" value="Cornichon"/>
</dbReference>
<evidence type="ECO:0000256" key="5">
    <source>
        <dbReference type="ARBA" id="ARBA00023136"/>
    </source>
</evidence>
<comment type="similarity">
    <text evidence="2">Belongs to the cornichon family.</text>
</comment>
<sequence>MSSILVYVLVLFLNAVNLFAQVFFAVMYSDLESDYINPVDLCNRLNQFLTPEAALQAFVAVLLLLTGDWFSFLLNVPIIAYNVRKYLHKTHLLDATEIFRTVNTYKNETYAKLGWHLLLFFYYLYCLTIAIVIDESSS</sequence>
<evidence type="ECO:0000256" key="3">
    <source>
        <dbReference type="ARBA" id="ARBA00022692"/>
    </source>
</evidence>
<gene>
    <name evidence="7" type="ORF">BN980_GECA09s03398g</name>
</gene>
<accession>A0A0J9XDU4</accession>
<reference evidence="7" key="1">
    <citation type="submission" date="2014-03" db="EMBL/GenBank/DDBJ databases">
        <authorList>
            <person name="Casaregola S."/>
        </authorList>
    </citation>
    <scope>NUCLEOTIDE SEQUENCE [LARGE SCALE GENOMIC DNA]</scope>
    <source>
        <strain evidence="7">CLIB 918</strain>
    </source>
</reference>
<feature type="transmembrane region" description="Helical" evidence="6">
    <location>
        <begin position="53"/>
        <end position="81"/>
    </location>
</feature>
<evidence type="ECO:0000313" key="7">
    <source>
        <dbReference type="EMBL" id="CDO55048.1"/>
    </source>
</evidence>
<feature type="transmembrane region" description="Helical" evidence="6">
    <location>
        <begin position="113"/>
        <end position="133"/>
    </location>
</feature>
<evidence type="ECO:0000313" key="8">
    <source>
        <dbReference type="Proteomes" id="UP000242525"/>
    </source>
</evidence>
<comment type="caution">
    <text evidence="7">The sequence shown here is derived from an EMBL/GenBank/DDBJ whole genome shotgun (WGS) entry which is preliminary data.</text>
</comment>
<dbReference type="Proteomes" id="UP000242525">
    <property type="component" value="Unassembled WGS sequence"/>
</dbReference>
<keyword evidence="3 6" id="KW-0812">Transmembrane</keyword>
<dbReference type="SMART" id="SM01398">
    <property type="entry name" value="Cornichon"/>
    <property type="match status" value="1"/>
</dbReference>
<organism evidence="7 8">
    <name type="scientific">Geotrichum candidum</name>
    <name type="common">Oospora lactis</name>
    <name type="synonym">Dipodascus geotrichum</name>
    <dbReference type="NCBI Taxonomy" id="1173061"/>
    <lineage>
        <taxon>Eukaryota</taxon>
        <taxon>Fungi</taxon>
        <taxon>Dikarya</taxon>
        <taxon>Ascomycota</taxon>
        <taxon>Saccharomycotina</taxon>
        <taxon>Dipodascomycetes</taxon>
        <taxon>Dipodascales</taxon>
        <taxon>Dipodascaceae</taxon>
        <taxon>Geotrichum</taxon>
    </lineage>
</organism>
<proteinExistence type="inferred from homology"/>
<dbReference type="AlphaFoldDB" id="A0A0J9XDU4"/>
<dbReference type="STRING" id="1173061.A0A0J9XDU4"/>
<comment type="subcellular location">
    <subcellularLocation>
        <location evidence="1">Membrane</location>
        <topology evidence="1">Multi-pass membrane protein</topology>
    </subcellularLocation>
</comment>
<dbReference type="OrthoDB" id="434393at2759"/>
<evidence type="ECO:0000256" key="1">
    <source>
        <dbReference type="ARBA" id="ARBA00004141"/>
    </source>
</evidence>
<name>A0A0J9XDU4_GEOCN</name>
<dbReference type="GO" id="GO:0016192">
    <property type="term" value="P:vesicle-mediated transport"/>
    <property type="evidence" value="ECO:0007669"/>
    <property type="project" value="InterPro"/>
</dbReference>
<protein>
    <submittedName>
        <fullName evidence="7">Similar to Saccharomyces cerevisiae YGL054C ERV14 Protein localized to COPII-coated vesicles</fullName>
    </submittedName>
</protein>
<evidence type="ECO:0000256" key="2">
    <source>
        <dbReference type="ARBA" id="ARBA00010095"/>
    </source>
</evidence>
<evidence type="ECO:0000256" key="4">
    <source>
        <dbReference type="ARBA" id="ARBA00022989"/>
    </source>
</evidence>
<dbReference type="EMBL" id="CCBN010000009">
    <property type="protein sequence ID" value="CDO55048.1"/>
    <property type="molecule type" value="Genomic_DNA"/>
</dbReference>
<keyword evidence="8" id="KW-1185">Reference proteome</keyword>